<dbReference type="InterPro" id="IPR013132">
    <property type="entry name" value="PseI/NeuA/B-like_N"/>
</dbReference>
<dbReference type="CDD" id="cd11615">
    <property type="entry name" value="SAF_NeuB_like"/>
    <property type="match status" value="1"/>
</dbReference>
<dbReference type="Pfam" id="PF03102">
    <property type="entry name" value="NeuB"/>
    <property type="match status" value="1"/>
</dbReference>
<dbReference type="GO" id="GO:0016051">
    <property type="term" value="P:carbohydrate biosynthetic process"/>
    <property type="evidence" value="ECO:0007669"/>
    <property type="project" value="InterPro"/>
</dbReference>
<dbReference type="InterPro" id="IPR057736">
    <property type="entry name" value="SAF_PseI/NeuA/NeuB"/>
</dbReference>
<dbReference type="SMART" id="SM00858">
    <property type="entry name" value="SAF"/>
    <property type="match status" value="1"/>
</dbReference>
<proteinExistence type="predicted"/>
<dbReference type="Gene3D" id="3.90.1210.10">
    <property type="entry name" value="Antifreeze-like/N-acetylneuraminic acid synthase C-terminal domain"/>
    <property type="match status" value="1"/>
</dbReference>
<dbReference type="PANTHER" id="PTHR42966">
    <property type="entry name" value="N-ACETYLNEURAMINATE SYNTHASE"/>
    <property type="match status" value="1"/>
</dbReference>
<dbReference type="InterPro" id="IPR051690">
    <property type="entry name" value="PseI-like"/>
</dbReference>
<dbReference type="PANTHER" id="PTHR42966:SF1">
    <property type="entry name" value="SIALIC ACID SYNTHASE"/>
    <property type="match status" value="1"/>
</dbReference>
<dbReference type="SUPFAM" id="SSF51569">
    <property type="entry name" value="Aldolase"/>
    <property type="match status" value="1"/>
</dbReference>
<dbReference type="Gene3D" id="3.20.20.70">
    <property type="entry name" value="Aldolase class I"/>
    <property type="match status" value="1"/>
</dbReference>
<dbReference type="Pfam" id="PF08666">
    <property type="entry name" value="SAF"/>
    <property type="match status" value="1"/>
</dbReference>
<dbReference type="RefSeq" id="WP_147161000.1">
    <property type="nucleotide sequence ID" value="NZ_BJYR01000025.1"/>
</dbReference>
<keyword evidence="3" id="KW-1185">Reference proteome</keyword>
<sequence length="372" mass="41613">MTHEIFEDLFVLELANNHWGKLERGLKIIRDFAEVVQRNGVKASIKLQFRDVDSFIHPDYRSLSDFRYIKKTLATELPWESLRAMIEEVRKCGMLTMVTPFDEASVDKCVEFGVDILKIASSDIRDKTLLRKIASTGKPVIASSGGAAEHHIDKLVSFFTSQSIPFALNHCVSLYPSEDSDLELNQIDYMRARYPGTTIGLSTHEQRDWHDSILIAYGKGARTFERHIDIDYEGVPVSPYCTRPEQADVWFKAFLKAKEMCGGSAEARRDVPTEERVYLDALVRGVYVKRDLPAGHVLTEDDVFLAVPLLQGQISTREFEAGEVTKAPIPANAPVLLEDIDAPYSTDIEVRSLIPTRGLAREISAPAAAAVG</sequence>
<comment type="caution">
    <text evidence="2">The sequence shown here is derived from an EMBL/GenBank/DDBJ whole genome shotgun (WGS) entry which is preliminary data.</text>
</comment>
<dbReference type="OrthoDB" id="9781701at2"/>
<dbReference type="GO" id="GO:0047444">
    <property type="term" value="F:N-acylneuraminate-9-phosphate synthase activity"/>
    <property type="evidence" value="ECO:0007669"/>
    <property type="project" value="TreeGrafter"/>
</dbReference>
<name>A0A512APR0_9SPHN</name>
<gene>
    <name evidence="2" type="ORF">NSE01_35280</name>
</gene>
<dbReference type="InterPro" id="IPR013785">
    <property type="entry name" value="Aldolase_TIM"/>
</dbReference>
<evidence type="ECO:0000259" key="1">
    <source>
        <dbReference type="SMART" id="SM00858"/>
    </source>
</evidence>
<organism evidence="2 3">
    <name type="scientific">Novosphingobium sediminis</name>
    <dbReference type="NCBI Taxonomy" id="707214"/>
    <lineage>
        <taxon>Bacteria</taxon>
        <taxon>Pseudomonadati</taxon>
        <taxon>Pseudomonadota</taxon>
        <taxon>Alphaproteobacteria</taxon>
        <taxon>Sphingomonadales</taxon>
        <taxon>Sphingomonadaceae</taxon>
        <taxon>Novosphingobium</taxon>
    </lineage>
</organism>
<dbReference type="InterPro" id="IPR013974">
    <property type="entry name" value="SAF"/>
</dbReference>
<protein>
    <recommendedName>
        <fullName evidence="1">SAF domain-containing protein</fullName>
    </recommendedName>
</protein>
<reference evidence="2 3" key="1">
    <citation type="submission" date="2019-07" db="EMBL/GenBank/DDBJ databases">
        <title>Whole genome shotgun sequence of Novosphingobium sediminis NBRC 106119.</title>
        <authorList>
            <person name="Hosoyama A."/>
            <person name="Uohara A."/>
            <person name="Ohji S."/>
            <person name="Ichikawa N."/>
        </authorList>
    </citation>
    <scope>NUCLEOTIDE SEQUENCE [LARGE SCALE GENOMIC DNA]</scope>
    <source>
        <strain evidence="2 3">NBRC 106119</strain>
    </source>
</reference>
<accession>A0A512APR0</accession>
<dbReference type="EMBL" id="BJYR01000025">
    <property type="protein sequence ID" value="GEO01696.1"/>
    <property type="molecule type" value="Genomic_DNA"/>
</dbReference>
<dbReference type="Proteomes" id="UP000321464">
    <property type="component" value="Unassembled WGS sequence"/>
</dbReference>
<dbReference type="AlphaFoldDB" id="A0A512APR0"/>
<evidence type="ECO:0000313" key="2">
    <source>
        <dbReference type="EMBL" id="GEO01696.1"/>
    </source>
</evidence>
<feature type="domain" description="SAF" evidence="1">
    <location>
        <begin position="283"/>
        <end position="341"/>
    </location>
</feature>
<evidence type="ECO:0000313" key="3">
    <source>
        <dbReference type="Proteomes" id="UP000321464"/>
    </source>
</evidence>